<evidence type="ECO:0000256" key="3">
    <source>
        <dbReference type="ARBA" id="ARBA00022692"/>
    </source>
</evidence>
<feature type="transmembrane region" description="Helical" evidence="6">
    <location>
        <begin position="313"/>
        <end position="330"/>
    </location>
</feature>
<dbReference type="GeneID" id="77475536"/>
<dbReference type="CDD" id="cd06173">
    <property type="entry name" value="MFS_MefA_like"/>
    <property type="match status" value="1"/>
</dbReference>
<feature type="transmembrane region" description="Helical" evidence="6">
    <location>
        <begin position="253"/>
        <end position="274"/>
    </location>
</feature>
<feature type="transmembrane region" description="Helical" evidence="6">
    <location>
        <begin position="286"/>
        <end position="307"/>
    </location>
</feature>
<feature type="transmembrane region" description="Helical" evidence="6">
    <location>
        <begin position="159"/>
        <end position="189"/>
    </location>
</feature>
<evidence type="ECO:0000313" key="7">
    <source>
        <dbReference type="EMBL" id="KAB1866924.1"/>
    </source>
</evidence>
<dbReference type="InterPro" id="IPR011701">
    <property type="entry name" value="MFS"/>
</dbReference>
<keyword evidence="5 6" id="KW-0472">Membrane</keyword>
<gene>
    <name evidence="7" type="ORF">F6A08_03700</name>
</gene>
<feature type="transmembrane region" description="Helical" evidence="6">
    <location>
        <begin position="21"/>
        <end position="44"/>
    </location>
</feature>
<evidence type="ECO:0000256" key="4">
    <source>
        <dbReference type="ARBA" id="ARBA00022989"/>
    </source>
</evidence>
<evidence type="ECO:0000256" key="2">
    <source>
        <dbReference type="ARBA" id="ARBA00022475"/>
    </source>
</evidence>
<dbReference type="PANTHER" id="PTHR23513:SF6">
    <property type="entry name" value="MAJOR FACILITATOR SUPERFAMILY ASSOCIATED DOMAIN-CONTAINING PROTEIN"/>
    <property type="match status" value="1"/>
</dbReference>
<keyword evidence="8" id="KW-1185">Reference proteome</keyword>
<evidence type="ECO:0000256" key="5">
    <source>
        <dbReference type="ARBA" id="ARBA00023136"/>
    </source>
</evidence>
<feature type="transmembrane region" description="Helical" evidence="6">
    <location>
        <begin position="380"/>
        <end position="402"/>
    </location>
</feature>
<evidence type="ECO:0000256" key="1">
    <source>
        <dbReference type="ARBA" id="ARBA00004651"/>
    </source>
</evidence>
<keyword evidence="3 6" id="KW-0812">Transmembrane</keyword>
<comment type="subcellular location">
    <subcellularLocation>
        <location evidence="1">Cell membrane</location>
        <topology evidence="1">Multi-pass membrane protein</topology>
    </subcellularLocation>
</comment>
<comment type="caution">
    <text evidence="7">The sequence shown here is derived from an EMBL/GenBank/DDBJ whole genome shotgun (WGS) entry which is preliminary data.</text>
</comment>
<protein>
    <submittedName>
        <fullName evidence="7">MFS transporter</fullName>
    </submittedName>
</protein>
<dbReference type="Gene3D" id="1.20.1250.20">
    <property type="entry name" value="MFS general substrate transporter like domains"/>
    <property type="match status" value="1"/>
</dbReference>
<dbReference type="EMBL" id="WAAO01000001">
    <property type="protein sequence ID" value="KAB1866924.1"/>
    <property type="molecule type" value="Genomic_DNA"/>
</dbReference>
<name>A0ABQ6VF30_9MICO</name>
<feature type="transmembrane region" description="Helical" evidence="6">
    <location>
        <begin position="91"/>
        <end position="117"/>
    </location>
</feature>
<sequence length="417" mass="43082">MTTPRRDPLPSRFTRIAWSSVLTQLAEQIALVAVPLAAVLMLRAGATETALLQVAQTLPFLVLALPFGLVIDRTSPQRVLIASELLRMATLGGIVVLITLDALSFGALLALSCVGAIGTVGVSVAVPSSVPRLVDAARLMDANRWLELGRSTAFVSGPVLAGAIVSAAGAGAALVVATIACAAAGVLLIRLDIPRNAPSPRTSAWSEAADGMRYVLSHRFLRPMIATSTIFNIGWFLIQAVFVVYALDWLGMTPATVGLAMGAYGAGMVIGAALSQPLSRRLRFGVMTVLGPAGGFIAAMLMATSLWIPSPALAFASFFLFGLGPVLWTISTTSLRQAVTPASLIGRVSSLVVVSTYGARPIGAGLGVAISATFGMTWCIAAAVIVFALQLLVVLASALPAVRELPTASEQTPAPAT</sequence>
<organism evidence="7 8">
    <name type="scientific">Microbacterium algeriense</name>
    <dbReference type="NCBI Taxonomy" id="2615184"/>
    <lineage>
        <taxon>Bacteria</taxon>
        <taxon>Bacillati</taxon>
        <taxon>Actinomycetota</taxon>
        <taxon>Actinomycetes</taxon>
        <taxon>Micrococcales</taxon>
        <taxon>Microbacteriaceae</taxon>
        <taxon>Microbacterium</taxon>
    </lineage>
</organism>
<dbReference type="PANTHER" id="PTHR23513">
    <property type="entry name" value="INTEGRAL MEMBRANE EFFLUX PROTEIN-RELATED"/>
    <property type="match status" value="1"/>
</dbReference>
<feature type="transmembrane region" description="Helical" evidence="6">
    <location>
        <begin position="351"/>
        <end position="374"/>
    </location>
</feature>
<dbReference type="SUPFAM" id="SSF103473">
    <property type="entry name" value="MFS general substrate transporter"/>
    <property type="match status" value="1"/>
</dbReference>
<keyword evidence="2" id="KW-1003">Cell membrane</keyword>
<reference evidence="8" key="1">
    <citation type="submission" date="2019-09" db="EMBL/GenBank/DDBJ databases">
        <title>Whole genome sequencing of Microbacterium maritypicum.</title>
        <authorList>
            <person name="Lenchi N."/>
        </authorList>
    </citation>
    <scope>NUCLEOTIDE SEQUENCE [LARGE SCALE GENOMIC DNA]</scope>
    <source>
        <strain evidence="8">G1</strain>
    </source>
</reference>
<accession>A0ABQ6VF30</accession>
<evidence type="ECO:0000313" key="8">
    <source>
        <dbReference type="Proteomes" id="UP000478836"/>
    </source>
</evidence>
<keyword evidence="4 6" id="KW-1133">Transmembrane helix</keyword>
<dbReference type="Proteomes" id="UP000478836">
    <property type="component" value="Unassembled WGS sequence"/>
</dbReference>
<evidence type="ECO:0000256" key="6">
    <source>
        <dbReference type="SAM" id="Phobius"/>
    </source>
</evidence>
<feature type="transmembrane region" description="Helical" evidence="6">
    <location>
        <begin position="220"/>
        <end position="247"/>
    </location>
</feature>
<dbReference type="RefSeq" id="WP_151458649.1">
    <property type="nucleotide sequence ID" value="NZ_WAAO01000001.1"/>
</dbReference>
<proteinExistence type="predicted"/>
<dbReference type="Pfam" id="PF07690">
    <property type="entry name" value="MFS_1"/>
    <property type="match status" value="1"/>
</dbReference>
<feature type="transmembrane region" description="Helical" evidence="6">
    <location>
        <begin position="50"/>
        <end position="71"/>
    </location>
</feature>
<dbReference type="InterPro" id="IPR036259">
    <property type="entry name" value="MFS_trans_sf"/>
</dbReference>